<evidence type="ECO:0000313" key="3">
    <source>
        <dbReference type="Proteomes" id="UP000198804"/>
    </source>
</evidence>
<dbReference type="AlphaFoldDB" id="A0A1I4F7W2"/>
<name>A0A1I4F7W2_9HYPH</name>
<protein>
    <submittedName>
        <fullName evidence="2">Uncharacterized protein</fullName>
    </submittedName>
</protein>
<evidence type="ECO:0000256" key="1">
    <source>
        <dbReference type="SAM" id="Phobius"/>
    </source>
</evidence>
<evidence type="ECO:0000313" key="2">
    <source>
        <dbReference type="EMBL" id="SFL13994.1"/>
    </source>
</evidence>
<reference evidence="3" key="1">
    <citation type="submission" date="2016-10" db="EMBL/GenBank/DDBJ databases">
        <authorList>
            <person name="Varghese N."/>
            <person name="Submissions S."/>
        </authorList>
    </citation>
    <scope>NUCLEOTIDE SEQUENCE [LARGE SCALE GENOMIC DNA]</scope>
    <source>
        <strain evidence="3">CGMCC 1.6474</strain>
    </source>
</reference>
<sequence length="92" mass="8981">MTAILPLWPGLAAALALGLTIGALTGFPRSRATWIAAALPLMALAALVGLTAAGTVPGRAGLGVEIAALVLGCYLAGCGFGALGRVLSGRQP</sequence>
<dbReference type="Proteomes" id="UP000198804">
    <property type="component" value="Unassembled WGS sequence"/>
</dbReference>
<dbReference type="STRING" id="414703.SAMN04488125_109142"/>
<feature type="transmembrane region" description="Helical" evidence="1">
    <location>
        <begin position="6"/>
        <end position="27"/>
    </location>
</feature>
<dbReference type="EMBL" id="FOSV01000009">
    <property type="protein sequence ID" value="SFL13994.1"/>
    <property type="molecule type" value="Genomic_DNA"/>
</dbReference>
<proteinExistence type="predicted"/>
<keyword evidence="3" id="KW-1185">Reference proteome</keyword>
<accession>A0A1I4F7W2</accession>
<keyword evidence="1" id="KW-0472">Membrane</keyword>
<dbReference type="RefSeq" id="WP_091946521.1">
    <property type="nucleotide sequence ID" value="NZ_FOSV01000009.1"/>
</dbReference>
<feature type="transmembrane region" description="Helical" evidence="1">
    <location>
        <begin position="66"/>
        <end position="87"/>
    </location>
</feature>
<gene>
    <name evidence="2" type="ORF">SAMN04488125_109142</name>
</gene>
<organism evidence="2 3">
    <name type="scientific">Methylorubrum salsuginis</name>
    <dbReference type="NCBI Taxonomy" id="414703"/>
    <lineage>
        <taxon>Bacteria</taxon>
        <taxon>Pseudomonadati</taxon>
        <taxon>Pseudomonadota</taxon>
        <taxon>Alphaproteobacteria</taxon>
        <taxon>Hyphomicrobiales</taxon>
        <taxon>Methylobacteriaceae</taxon>
        <taxon>Methylorubrum</taxon>
    </lineage>
</organism>
<feature type="transmembrane region" description="Helical" evidence="1">
    <location>
        <begin position="34"/>
        <end position="54"/>
    </location>
</feature>
<keyword evidence="1" id="KW-1133">Transmembrane helix</keyword>
<keyword evidence="1" id="KW-0812">Transmembrane</keyword>